<protein>
    <submittedName>
        <fullName evidence="7">Protein lin-54 homolog</fullName>
    </submittedName>
</protein>
<evidence type="ECO:0000256" key="2">
    <source>
        <dbReference type="ARBA" id="ARBA00007267"/>
    </source>
</evidence>
<feature type="region of interest" description="Disordered" evidence="4">
    <location>
        <begin position="479"/>
        <end position="499"/>
    </location>
</feature>
<keyword evidence="3" id="KW-0539">Nucleus</keyword>
<feature type="region of interest" description="Disordered" evidence="4">
    <location>
        <begin position="65"/>
        <end position="94"/>
    </location>
</feature>
<dbReference type="InParanoid" id="A0A6J2YVA5"/>
<dbReference type="InterPro" id="IPR033467">
    <property type="entry name" value="Tesmin/TSO1-like_CXC"/>
</dbReference>
<dbReference type="InterPro" id="IPR005172">
    <property type="entry name" value="CRC"/>
</dbReference>
<dbReference type="KEGG" id="soy:115891654"/>
<organism evidence="6 7">
    <name type="scientific">Sitophilus oryzae</name>
    <name type="common">Rice weevil</name>
    <name type="synonym">Curculio oryzae</name>
    <dbReference type="NCBI Taxonomy" id="7048"/>
    <lineage>
        <taxon>Eukaryota</taxon>
        <taxon>Metazoa</taxon>
        <taxon>Ecdysozoa</taxon>
        <taxon>Arthropoda</taxon>
        <taxon>Hexapoda</taxon>
        <taxon>Insecta</taxon>
        <taxon>Pterygota</taxon>
        <taxon>Neoptera</taxon>
        <taxon>Endopterygota</taxon>
        <taxon>Coleoptera</taxon>
        <taxon>Polyphaga</taxon>
        <taxon>Cucujiformia</taxon>
        <taxon>Curculionidae</taxon>
        <taxon>Dryophthorinae</taxon>
        <taxon>Sitophilus</taxon>
    </lineage>
</organism>
<evidence type="ECO:0000256" key="3">
    <source>
        <dbReference type="ARBA" id="ARBA00023242"/>
    </source>
</evidence>
<dbReference type="InterPro" id="IPR028307">
    <property type="entry name" value="Lin-54_fam"/>
</dbReference>
<comment type="similarity">
    <text evidence="2">Belongs to the lin-54 family.</text>
</comment>
<dbReference type="Proteomes" id="UP000504635">
    <property type="component" value="Unplaced"/>
</dbReference>
<dbReference type="Pfam" id="PF03638">
    <property type="entry name" value="TCR"/>
    <property type="match status" value="2"/>
</dbReference>
<dbReference type="RefSeq" id="XP_030768048.1">
    <property type="nucleotide sequence ID" value="XM_030912188.1"/>
</dbReference>
<dbReference type="PANTHER" id="PTHR12446:SF34">
    <property type="entry name" value="PROTEIN LIN-54 HOMOLOG"/>
    <property type="match status" value="1"/>
</dbReference>
<keyword evidence="6" id="KW-1185">Reference proteome</keyword>
<proteinExistence type="inferred from homology"/>
<reference evidence="7" key="1">
    <citation type="submission" date="2025-08" db="UniProtKB">
        <authorList>
            <consortium name="RefSeq"/>
        </authorList>
    </citation>
    <scope>IDENTIFICATION</scope>
    <source>
        <tissue evidence="7">Gonads</tissue>
    </source>
</reference>
<accession>A0A6J2YVA5</accession>
<dbReference type="GO" id="GO:0006355">
    <property type="term" value="P:regulation of DNA-templated transcription"/>
    <property type="evidence" value="ECO:0007669"/>
    <property type="project" value="TreeGrafter"/>
</dbReference>
<dbReference type="OrthoDB" id="6283463at2759"/>
<feature type="domain" description="CRC" evidence="5">
    <location>
        <begin position="514"/>
        <end position="629"/>
    </location>
</feature>
<dbReference type="PROSITE" id="PS51634">
    <property type="entry name" value="CRC"/>
    <property type="match status" value="1"/>
</dbReference>
<evidence type="ECO:0000313" key="7">
    <source>
        <dbReference type="RefSeq" id="XP_030768048.1"/>
    </source>
</evidence>
<sequence length="747" mass="80700">MSSSVPEVCVHDETMLDENALEDNVEMDKITELSHELTLDTAMETEEHELIVGSQQDIIEHEEEVQSEAEIEPQEIEIQSEETESFEDAPDREHKSAAVIPPLRPLNIAPKPEQVPIAFKSVSGQPLIIVPGGTNQGIKLVNHQGQEINLGNYPFGRPITIKPAKKVTAASVGSGKQMVMKKIITSSGPKTLVKSVAVDKPGQQFVVVQKGSDAPQHVKLVQTSSGNTIAATPIQSKTITLQQAQEMGLLSSAKVLHTTGSSGGAKRTVLINKNPPKTIKLVSRSSHSQISTNKSPKTISLTQIKSPAKILPAGALTGGKGAQRIIFKGGGSGQLVPAGQLIQVGTQIAGGQIHQINVPGKGMQYIKLVPASSAESPSTNASVSPVKGISNSSIVTSPVGELKPVFTTNKVVTKSIHSSPKPAQVFMVPAGYIPTNLTQLNVGPEAKVSKIALPPIKPATARPKPVEVTIPKPIAPVTPPLSESNLSPTNVSQASSSEQATGATINGIANGIRPRKPCNCTKSQCLKLYCDCFANGEFCYLCNCMNCYNNLENEDTRNMAIRSCMDRNPNAFRPKIGKAKDTTGDVLRKHTKGCNCKRSGCLKNYCECYEAKIACSSNCKCVGCRNIEDTIELKTLETSSTTQRISDQLLAQKVYRKILPYYKDAEYLLPTRSSRKPSSSRKQTISFITEDVIEATCQCLLTTSEDAYSNMQDEEQTKRQIIEEFGGCLNEIIHCSLNRSRSFERLC</sequence>
<evidence type="ECO:0000256" key="4">
    <source>
        <dbReference type="SAM" id="MobiDB-lite"/>
    </source>
</evidence>
<name>A0A6J2YVA5_SITOR</name>
<dbReference type="FunCoup" id="A0A6J2YVA5">
    <property type="interactions" value="1581"/>
</dbReference>
<dbReference type="GO" id="GO:0005634">
    <property type="term" value="C:nucleus"/>
    <property type="evidence" value="ECO:0007669"/>
    <property type="project" value="UniProtKB-SubCell"/>
</dbReference>
<evidence type="ECO:0000313" key="6">
    <source>
        <dbReference type="Proteomes" id="UP000504635"/>
    </source>
</evidence>
<dbReference type="AlphaFoldDB" id="A0A6J2YVA5"/>
<feature type="compositionally biased region" description="Acidic residues" evidence="4">
    <location>
        <begin position="65"/>
        <end position="88"/>
    </location>
</feature>
<comment type="subcellular location">
    <subcellularLocation>
        <location evidence="1">Nucleus</location>
    </subcellularLocation>
</comment>
<evidence type="ECO:0000259" key="5">
    <source>
        <dbReference type="PROSITE" id="PS51634"/>
    </source>
</evidence>
<dbReference type="PANTHER" id="PTHR12446">
    <property type="entry name" value="TESMIN/TSO1-RELATED"/>
    <property type="match status" value="1"/>
</dbReference>
<dbReference type="GeneID" id="115891654"/>
<evidence type="ECO:0000256" key="1">
    <source>
        <dbReference type="ARBA" id="ARBA00004123"/>
    </source>
</evidence>
<dbReference type="SMART" id="SM01114">
    <property type="entry name" value="CXC"/>
    <property type="match status" value="2"/>
</dbReference>
<feature type="compositionally biased region" description="Polar residues" evidence="4">
    <location>
        <begin position="481"/>
        <end position="499"/>
    </location>
</feature>
<gene>
    <name evidence="7" type="primary">LOC115891654</name>
</gene>